<proteinExistence type="predicted"/>
<evidence type="ECO:0000313" key="4">
    <source>
        <dbReference type="Proteomes" id="UP000008827"/>
    </source>
</evidence>
<protein>
    <recommendedName>
        <fullName evidence="1">RNase H type-1 domain-containing protein</fullName>
    </recommendedName>
</protein>
<dbReference type="Gene3D" id="3.30.420.10">
    <property type="entry name" value="Ribonuclease H-like superfamily/Ribonuclease H"/>
    <property type="match status" value="1"/>
</dbReference>
<accession>A0A0R0HNS4</accession>
<reference evidence="2" key="3">
    <citation type="submission" date="2018-07" db="EMBL/GenBank/DDBJ databases">
        <title>WGS assembly of Glycine max.</title>
        <authorList>
            <person name="Schmutz J."/>
            <person name="Cannon S."/>
            <person name="Schlueter J."/>
            <person name="Ma J."/>
            <person name="Mitros T."/>
            <person name="Nelson W."/>
            <person name="Hyten D."/>
            <person name="Song Q."/>
            <person name="Thelen J."/>
            <person name="Cheng J."/>
            <person name="Xu D."/>
            <person name="Hellsten U."/>
            <person name="May G."/>
            <person name="Yu Y."/>
            <person name="Sakurai T."/>
            <person name="Umezawa T."/>
            <person name="Bhattacharyya M."/>
            <person name="Sandhu D."/>
            <person name="Valliyodan B."/>
            <person name="Lindquist E."/>
            <person name="Peto M."/>
            <person name="Grant D."/>
            <person name="Shu S."/>
            <person name="Goodstein D."/>
            <person name="Barry K."/>
            <person name="Futrell-Griggs M."/>
            <person name="Abernathy B."/>
            <person name="Du J."/>
            <person name="Tian Z."/>
            <person name="Zhu L."/>
            <person name="Gill N."/>
            <person name="Joshi T."/>
            <person name="Libault M."/>
            <person name="Sethuraman A."/>
            <person name="Zhang X."/>
            <person name="Shinozaki K."/>
            <person name="Nguyen H."/>
            <person name="Wing R."/>
            <person name="Cregan P."/>
            <person name="Specht J."/>
            <person name="Grimwood J."/>
            <person name="Rokhsar D."/>
            <person name="Stacey G."/>
            <person name="Shoemaker R."/>
            <person name="Jackson S."/>
        </authorList>
    </citation>
    <scope>NUCLEOTIDE SEQUENCE</scope>
    <source>
        <tissue evidence="2">Callus</tissue>
    </source>
</reference>
<dbReference type="EnsemblPlants" id="KRH32119">
    <property type="protein sequence ID" value="KRH32119"/>
    <property type="gene ID" value="GLYMA_10G033000"/>
</dbReference>
<dbReference type="GO" id="GO:0004523">
    <property type="term" value="F:RNA-DNA hybrid ribonuclease activity"/>
    <property type="evidence" value="ECO:0007669"/>
    <property type="project" value="InterPro"/>
</dbReference>
<dbReference type="InParanoid" id="A0A0R0HNS4"/>
<evidence type="ECO:0000313" key="3">
    <source>
        <dbReference type="EnsemblPlants" id="KRH32119"/>
    </source>
</evidence>
<dbReference type="GO" id="GO:0003676">
    <property type="term" value="F:nucleic acid binding"/>
    <property type="evidence" value="ECO:0007669"/>
    <property type="project" value="InterPro"/>
</dbReference>
<reference evidence="2 3" key="1">
    <citation type="journal article" date="2010" name="Nature">
        <title>Genome sequence of the palaeopolyploid soybean.</title>
        <authorList>
            <person name="Schmutz J."/>
            <person name="Cannon S.B."/>
            <person name="Schlueter J."/>
            <person name="Ma J."/>
            <person name="Mitros T."/>
            <person name="Nelson W."/>
            <person name="Hyten D.L."/>
            <person name="Song Q."/>
            <person name="Thelen J.J."/>
            <person name="Cheng J."/>
            <person name="Xu D."/>
            <person name="Hellsten U."/>
            <person name="May G.D."/>
            <person name="Yu Y."/>
            <person name="Sakurai T."/>
            <person name="Umezawa T."/>
            <person name="Bhattacharyya M.K."/>
            <person name="Sandhu D."/>
            <person name="Valliyodan B."/>
            <person name="Lindquist E."/>
            <person name="Peto M."/>
            <person name="Grant D."/>
            <person name="Shu S."/>
            <person name="Goodstein D."/>
            <person name="Barry K."/>
            <person name="Futrell-Griggs M."/>
            <person name="Abernathy B."/>
            <person name="Du J."/>
            <person name="Tian Z."/>
            <person name="Zhu L."/>
            <person name="Gill N."/>
            <person name="Joshi T."/>
            <person name="Libault M."/>
            <person name="Sethuraman A."/>
            <person name="Zhang X.-C."/>
            <person name="Shinozaki K."/>
            <person name="Nguyen H.T."/>
            <person name="Wing R.A."/>
            <person name="Cregan P."/>
            <person name="Specht J."/>
            <person name="Grimwood J."/>
            <person name="Rokhsar D."/>
            <person name="Stacey G."/>
            <person name="Shoemaker R.C."/>
            <person name="Jackson S.A."/>
        </authorList>
    </citation>
    <scope>NUCLEOTIDE SEQUENCE</scope>
    <source>
        <strain evidence="3">cv. Williams 82</strain>
        <tissue evidence="2">Callus</tissue>
    </source>
</reference>
<dbReference type="InterPro" id="IPR052929">
    <property type="entry name" value="RNase_H-like_EbsB-rel"/>
</dbReference>
<dbReference type="Proteomes" id="UP000008827">
    <property type="component" value="Chromosome 10"/>
</dbReference>
<dbReference type="InterPro" id="IPR036397">
    <property type="entry name" value="RNaseH_sf"/>
</dbReference>
<organism evidence="2">
    <name type="scientific">Glycine max</name>
    <name type="common">Soybean</name>
    <name type="synonym">Glycine hispida</name>
    <dbReference type="NCBI Taxonomy" id="3847"/>
    <lineage>
        <taxon>Eukaryota</taxon>
        <taxon>Viridiplantae</taxon>
        <taxon>Streptophyta</taxon>
        <taxon>Embryophyta</taxon>
        <taxon>Tracheophyta</taxon>
        <taxon>Spermatophyta</taxon>
        <taxon>Magnoliopsida</taxon>
        <taxon>eudicotyledons</taxon>
        <taxon>Gunneridae</taxon>
        <taxon>Pentapetalae</taxon>
        <taxon>rosids</taxon>
        <taxon>fabids</taxon>
        <taxon>Fabales</taxon>
        <taxon>Fabaceae</taxon>
        <taxon>Papilionoideae</taxon>
        <taxon>50 kb inversion clade</taxon>
        <taxon>NPAAA clade</taxon>
        <taxon>indigoferoid/millettioid clade</taxon>
        <taxon>Phaseoleae</taxon>
        <taxon>Glycine</taxon>
        <taxon>Glycine subgen. Soja</taxon>
    </lineage>
</organism>
<evidence type="ECO:0000259" key="1">
    <source>
        <dbReference type="Pfam" id="PF13456"/>
    </source>
</evidence>
<dbReference type="Pfam" id="PF13456">
    <property type="entry name" value="RVT_3"/>
    <property type="match status" value="1"/>
</dbReference>
<dbReference type="Gramene" id="KRH32119">
    <property type="protein sequence ID" value="KRH32119"/>
    <property type="gene ID" value="GLYMA_10G033000"/>
</dbReference>
<dbReference type="SMR" id="A0A0R0HNS4"/>
<feature type="domain" description="RNase H type-1" evidence="1">
    <location>
        <begin position="4"/>
        <end position="77"/>
    </location>
</feature>
<evidence type="ECO:0000313" key="2">
    <source>
        <dbReference type="EMBL" id="KRH32119.1"/>
    </source>
</evidence>
<keyword evidence="4" id="KW-1185">Reference proteome</keyword>
<name>A0A0R0HNS4_SOYBN</name>
<dbReference type="PANTHER" id="PTHR47074">
    <property type="entry name" value="BNAC02G40300D PROTEIN"/>
    <property type="match status" value="1"/>
</dbReference>
<reference evidence="3" key="2">
    <citation type="submission" date="2018-02" db="UniProtKB">
        <authorList>
            <consortium name="EnsemblPlants"/>
        </authorList>
    </citation>
    <scope>IDENTIFICATION</scope>
    <source>
        <strain evidence="3">Williams 82</strain>
    </source>
</reference>
<dbReference type="EMBL" id="CM000843">
    <property type="protein sequence ID" value="KRH32119.1"/>
    <property type="molecule type" value="Genomic_DNA"/>
</dbReference>
<dbReference type="AlphaFoldDB" id="A0A0R0HNS4"/>
<dbReference type="InterPro" id="IPR002156">
    <property type="entry name" value="RNaseH_domain"/>
</dbReference>
<gene>
    <name evidence="2" type="ORF">GLYMA_10G033000</name>
</gene>
<dbReference type="PANTHER" id="PTHR47074:SF48">
    <property type="entry name" value="POLYNUCLEOTIDYL TRANSFERASE, RIBONUCLEASE H-LIKE SUPERFAMILY PROTEIN"/>
    <property type="match status" value="1"/>
</dbReference>
<sequence>MGTLLQAIRWTTNLGYQKIIFESNCKMIVDNITSATIVIFDFHVSMSKCRELLLKFSNSRVSFVRRQANNVAYTLAKTLMFNVWNQSFDYTIGI</sequence>